<organism evidence="1 2">
    <name type="scientific">Necator americanus</name>
    <name type="common">Human hookworm</name>
    <dbReference type="NCBI Taxonomy" id="51031"/>
    <lineage>
        <taxon>Eukaryota</taxon>
        <taxon>Metazoa</taxon>
        <taxon>Ecdysozoa</taxon>
        <taxon>Nematoda</taxon>
        <taxon>Chromadorea</taxon>
        <taxon>Rhabditida</taxon>
        <taxon>Rhabditina</taxon>
        <taxon>Rhabditomorpha</taxon>
        <taxon>Strongyloidea</taxon>
        <taxon>Ancylostomatidae</taxon>
        <taxon>Bunostominae</taxon>
        <taxon>Necator</taxon>
    </lineage>
</organism>
<protein>
    <recommendedName>
        <fullName evidence="3">RNA-directed DNA polymerase from mobile element jockey</fullName>
    </recommendedName>
</protein>
<dbReference type="EMBL" id="JAVFWL010000003">
    <property type="protein sequence ID" value="KAK6742100.1"/>
    <property type="molecule type" value="Genomic_DNA"/>
</dbReference>
<evidence type="ECO:0008006" key="3">
    <source>
        <dbReference type="Google" id="ProtNLM"/>
    </source>
</evidence>
<reference evidence="1 2" key="1">
    <citation type="submission" date="2023-08" db="EMBL/GenBank/DDBJ databases">
        <title>A Necator americanus chromosomal reference genome.</title>
        <authorList>
            <person name="Ilik V."/>
            <person name="Petrzelkova K.J."/>
            <person name="Pardy F."/>
            <person name="Fuh T."/>
            <person name="Niatou-Singa F.S."/>
            <person name="Gouil Q."/>
            <person name="Baker L."/>
            <person name="Ritchie M.E."/>
            <person name="Jex A.R."/>
            <person name="Gazzola D."/>
            <person name="Li H."/>
            <person name="Toshio Fujiwara R."/>
            <person name="Zhan B."/>
            <person name="Aroian R.V."/>
            <person name="Pafco B."/>
            <person name="Schwarz E.M."/>
        </authorList>
    </citation>
    <scope>NUCLEOTIDE SEQUENCE [LARGE SCALE GENOMIC DNA]</scope>
    <source>
        <strain evidence="1 2">Aroian</strain>
        <tissue evidence="1">Whole animal</tissue>
    </source>
</reference>
<accession>A0ABR1CVD0</accession>
<keyword evidence="2" id="KW-1185">Reference proteome</keyword>
<evidence type="ECO:0000313" key="1">
    <source>
        <dbReference type="EMBL" id="KAK6742100.1"/>
    </source>
</evidence>
<sequence>MEKVIHDFYSDLFDSHVHLPPHHLREGHVIPKVLTSEVRHVIISVKNSTSQVRDRIKPEHLEYLPPVLINTLVKLLTRYLPECKVPKQWKTSKTVLLYMEGDP</sequence>
<gene>
    <name evidence="1" type="primary">Necator_chrIII.g10533</name>
    <name evidence="1" type="ORF">RB195_009768</name>
</gene>
<proteinExistence type="predicted"/>
<dbReference type="Proteomes" id="UP001303046">
    <property type="component" value="Unassembled WGS sequence"/>
</dbReference>
<name>A0ABR1CVD0_NECAM</name>
<evidence type="ECO:0000313" key="2">
    <source>
        <dbReference type="Proteomes" id="UP001303046"/>
    </source>
</evidence>
<comment type="caution">
    <text evidence="1">The sequence shown here is derived from an EMBL/GenBank/DDBJ whole genome shotgun (WGS) entry which is preliminary data.</text>
</comment>